<accession>A0A0H5PZ37</accession>
<dbReference type="EMBL" id="LN853025">
    <property type="protein sequence ID" value="CRY94813.1"/>
    <property type="molecule type" value="Genomic_DNA"/>
</dbReference>
<dbReference type="AlphaFoldDB" id="A0A0H5PZ37"/>
<proteinExistence type="predicted"/>
<evidence type="ECO:0000313" key="1">
    <source>
        <dbReference type="EMBL" id="CRY94813.1"/>
    </source>
</evidence>
<reference evidence="1" key="1">
    <citation type="submission" date="2015-06" db="EMBL/GenBank/DDBJ databases">
        <authorList>
            <person name="Joergensen T."/>
        </authorList>
    </citation>
    <scope>NUCLEOTIDE SEQUENCE</scope>
    <source>
        <strain evidence="1">RGRH0365</strain>
    </source>
</reference>
<reference evidence="1" key="2">
    <citation type="submission" date="2015-07" db="EMBL/GenBank/DDBJ databases">
        <title>Plasmids, circular viruses and viroids from rat gut.</title>
        <authorList>
            <person name="Jorgensen T.J."/>
            <person name="Hansen M.A."/>
            <person name="Xu Z."/>
            <person name="Tabak M.A."/>
            <person name="Sorensen S.J."/>
            <person name="Hansen L.H."/>
        </authorList>
    </citation>
    <scope>NUCLEOTIDE SEQUENCE</scope>
    <source>
        <strain evidence="1">RGRH0365</strain>
    </source>
</reference>
<organism evidence="1">
    <name type="scientific">uncultured prokaryote</name>
    <dbReference type="NCBI Taxonomy" id="198431"/>
    <lineage>
        <taxon>unclassified sequences</taxon>
        <taxon>environmental samples</taxon>
    </lineage>
</organism>
<protein>
    <submittedName>
        <fullName evidence="1">Uncharacterized protein</fullName>
    </submittedName>
</protein>
<sequence length="206" mass="22086">MPLVIPPGYAQISIELRNTGDPEPWYCTYGTHFSLSEVDAVEQASNHAQYFADSWRTFYTTETRVAGAHASIGSDGGDYTVFGPVRTDGEGTSTADKLPQNCSALIRKVTTRPGRAGKGRVFLPNVLAEGSVDNVGVITPTALQNLQAQADTWFATVVDVDNATGPWDPSMVLLHNAGIPGGTDPSPVVTLQADGVIATQRRRLRR</sequence>
<name>A0A0H5PZ37_9ZZZZ</name>